<evidence type="ECO:0000313" key="12">
    <source>
        <dbReference type="EMBL" id="OUI79232.1"/>
    </source>
</evidence>
<dbReference type="GO" id="GO:0005354">
    <property type="term" value="F:galactose transmembrane transporter activity"/>
    <property type="evidence" value="ECO:0007669"/>
    <property type="project" value="InterPro"/>
</dbReference>
<evidence type="ECO:0000256" key="9">
    <source>
        <dbReference type="ARBA" id="ARBA00022989"/>
    </source>
</evidence>
<keyword evidence="5" id="KW-1003">Cell membrane</keyword>
<feature type="transmembrane region" description="Helical" evidence="11">
    <location>
        <begin position="91"/>
        <end position="109"/>
    </location>
</feature>
<evidence type="ECO:0000256" key="5">
    <source>
        <dbReference type="ARBA" id="ARBA00022475"/>
    </source>
</evidence>
<keyword evidence="8 11" id="KW-0812">Transmembrane</keyword>
<dbReference type="RefSeq" id="WP_256967722.1">
    <property type="nucleotide sequence ID" value="NZ_JOPB01000002.1"/>
</dbReference>
<protein>
    <submittedName>
        <fullName evidence="12">Glucose/galactose transporter</fullName>
    </submittedName>
</protein>
<dbReference type="Pfam" id="PF07690">
    <property type="entry name" value="MFS_1"/>
    <property type="match status" value="2"/>
</dbReference>
<feature type="transmembrane region" description="Helical" evidence="11">
    <location>
        <begin position="115"/>
        <end position="140"/>
    </location>
</feature>
<dbReference type="Proteomes" id="UP000194946">
    <property type="component" value="Unassembled WGS sequence"/>
</dbReference>
<name>A0A251ZX61_9PROT</name>
<comment type="subcellular location">
    <subcellularLocation>
        <location evidence="2">Cell inner membrane</location>
        <topology evidence="2">Multi-pass membrane protein</topology>
    </subcellularLocation>
</comment>
<feature type="transmembrane region" description="Helical" evidence="11">
    <location>
        <begin position="470"/>
        <end position="493"/>
    </location>
</feature>
<evidence type="ECO:0000256" key="1">
    <source>
        <dbReference type="ARBA" id="ARBA00003321"/>
    </source>
</evidence>
<dbReference type="GO" id="GO:0005886">
    <property type="term" value="C:plasma membrane"/>
    <property type="evidence" value="ECO:0007669"/>
    <property type="project" value="UniProtKB-SubCell"/>
</dbReference>
<keyword evidence="6" id="KW-0997">Cell inner membrane</keyword>
<feature type="transmembrane region" description="Helical" evidence="11">
    <location>
        <begin position="21"/>
        <end position="39"/>
    </location>
</feature>
<dbReference type="GO" id="GO:0055056">
    <property type="term" value="F:D-glucose transmembrane transporter activity"/>
    <property type="evidence" value="ECO:0007669"/>
    <property type="project" value="InterPro"/>
</dbReference>
<feature type="transmembrane region" description="Helical" evidence="11">
    <location>
        <begin position="417"/>
        <end position="435"/>
    </location>
</feature>
<evidence type="ECO:0000256" key="11">
    <source>
        <dbReference type="SAM" id="Phobius"/>
    </source>
</evidence>
<keyword evidence="4" id="KW-0813">Transport</keyword>
<dbReference type="PANTHER" id="PTHR43702:SF3">
    <property type="entry name" value="PROTEIN TSGA"/>
    <property type="match status" value="1"/>
</dbReference>
<dbReference type="GO" id="GO:1904659">
    <property type="term" value="P:D-glucose transmembrane transport"/>
    <property type="evidence" value="ECO:0007669"/>
    <property type="project" value="InterPro"/>
</dbReference>
<accession>A0A251ZX61</accession>
<feature type="transmembrane region" description="Helical" evidence="11">
    <location>
        <begin position="379"/>
        <end position="405"/>
    </location>
</feature>
<dbReference type="Gene3D" id="1.20.1250.20">
    <property type="entry name" value="MFS general substrate transporter like domains"/>
    <property type="match status" value="3"/>
</dbReference>
<evidence type="ECO:0000256" key="8">
    <source>
        <dbReference type="ARBA" id="ARBA00022692"/>
    </source>
</evidence>
<gene>
    <name evidence="12" type="ORF">HK18_04950</name>
</gene>
<evidence type="ECO:0000256" key="7">
    <source>
        <dbReference type="ARBA" id="ARBA00022597"/>
    </source>
</evidence>
<organism evidence="12 13">
    <name type="scientific">Commensalibacter intestini</name>
    <dbReference type="NCBI Taxonomy" id="479936"/>
    <lineage>
        <taxon>Bacteria</taxon>
        <taxon>Pseudomonadati</taxon>
        <taxon>Pseudomonadota</taxon>
        <taxon>Alphaproteobacteria</taxon>
        <taxon>Acetobacterales</taxon>
        <taxon>Acetobacteraceae</taxon>
    </lineage>
</organism>
<dbReference type="InterPro" id="IPR005964">
    <property type="entry name" value="Glc/Gal_transptr_bac"/>
</dbReference>
<keyword evidence="9 11" id="KW-1133">Transmembrane helix</keyword>
<comment type="function">
    <text evidence="1">Intake of glucose and galactose.</text>
</comment>
<evidence type="ECO:0000256" key="10">
    <source>
        <dbReference type="ARBA" id="ARBA00023136"/>
    </source>
</evidence>
<dbReference type="CDD" id="cd17394">
    <property type="entry name" value="MFS_FucP_like"/>
    <property type="match status" value="1"/>
</dbReference>
<feature type="transmembrane region" description="Helical" evidence="11">
    <location>
        <begin position="505"/>
        <end position="524"/>
    </location>
</feature>
<feature type="transmembrane region" description="Helical" evidence="11">
    <location>
        <begin position="332"/>
        <end position="351"/>
    </location>
</feature>
<feature type="transmembrane region" description="Helical" evidence="11">
    <location>
        <begin position="530"/>
        <end position="549"/>
    </location>
</feature>
<proteinExistence type="inferred from homology"/>
<sequence length="561" mass="60740">MNDTSQPVSGKIDPKSNSFTYFPIALGVMSTVFFMWGFLTCLNDILIPHLKTVFELNYAQAMLIQFTFFGAYFLMSIPGGKLVSSLGYKKGIVTGLIIAAIGAFGFWPAAISTNYYVFLLALFVLATGITILQVAANPYVTLLGPAKTSSSRLNLAQALNSLGTTIAPYLGGILILVGASYTLPKDVATAPETVQLISTLENKALPDIQASFEQAKPESITYALKNVPPFIFNKLPQEFLLTQAKILPPDMLGTVLADIPTDKKLYVLSQLPADKVDQLASETLVQSMDSFQTTALSDDQAAELKQFKDTLNQDTKNRMKAYRDNQAKSVQVPYAILGVILLLLAGFVAIFKLPENKDHQKTEANTTYTLKDVFKYPHAVLGAVGIFFYVGGEVSVGSFMVNYLTLPDIGRMTEQAAAQYVAFFWGGAMIGRLIGSALMVKISPRKLLSICAIVNICLLITTMSTSGSTAVYSIISIGLFNSIMFPTIFSLAITGMGPLTEQASSLVVMAIVGGAIIPFAQGIIADSIGLHHAFLLPLVCYLYILYYGFHGSKPTRVVVEE</sequence>
<dbReference type="InterPro" id="IPR050375">
    <property type="entry name" value="MFS_TsgA-like"/>
</dbReference>
<feature type="transmembrane region" description="Helical" evidence="11">
    <location>
        <begin position="59"/>
        <end position="79"/>
    </location>
</feature>
<dbReference type="AlphaFoldDB" id="A0A251ZX61"/>
<feature type="transmembrane region" description="Helical" evidence="11">
    <location>
        <begin position="161"/>
        <end position="183"/>
    </location>
</feature>
<dbReference type="SUPFAM" id="SSF103473">
    <property type="entry name" value="MFS general substrate transporter"/>
    <property type="match status" value="2"/>
</dbReference>
<dbReference type="EMBL" id="JOPB01000002">
    <property type="protein sequence ID" value="OUI79232.1"/>
    <property type="molecule type" value="Genomic_DNA"/>
</dbReference>
<dbReference type="InterPro" id="IPR036259">
    <property type="entry name" value="MFS_trans_sf"/>
</dbReference>
<keyword evidence="13" id="KW-1185">Reference proteome</keyword>
<keyword evidence="7" id="KW-0762">Sugar transport</keyword>
<evidence type="ECO:0000313" key="13">
    <source>
        <dbReference type="Proteomes" id="UP000194946"/>
    </source>
</evidence>
<evidence type="ECO:0000256" key="6">
    <source>
        <dbReference type="ARBA" id="ARBA00022519"/>
    </source>
</evidence>
<dbReference type="InterPro" id="IPR011701">
    <property type="entry name" value="MFS"/>
</dbReference>
<dbReference type="PANTHER" id="PTHR43702">
    <property type="entry name" value="L-FUCOSE-PROTON SYMPORTER"/>
    <property type="match status" value="1"/>
</dbReference>
<reference evidence="13" key="1">
    <citation type="submission" date="2014-06" db="EMBL/GenBank/DDBJ databases">
        <authorList>
            <person name="Winans N.J."/>
            <person name="Newell P.D."/>
            <person name="Douglas A.E."/>
        </authorList>
    </citation>
    <scope>NUCLEOTIDE SEQUENCE [LARGE SCALE GENOMIC DNA]</scope>
    <source>
        <strain evidence="13">DmL_052</strain>
    </source>
</reference>
<evidence type="ECO:0000256" key="2">
    <source>
        <dbReference type="ARBA" id="ARBA00004429"/>
    </source>
</evidence>
<keyword evidence="10 11" id="KW-0472">Membrane</keyword>
<evidence type="ECO:0000256" key="4">
    <source>
        <dbReference type="ARBA" id="ARBA00022448"/>
    </source>
</evidence>
<comment type="caution">
    <text evidence="12">The sequence shown here is derived from an EMBL/GenBank/DDBJ whole genome shotgun (WGS) entry which is preliminary data.</text>
</comment>
<comment type="similarity">
    <text evidence="3">Belongs to the major facilitator superfamily. FHS transporter (TC 2.A.1.7) family.</text>
</comment>
<evidence type="ECO:0000256" key="3">
    <source>
        <dbReference type="ARBA" id="ARBA00009120"/>
    </source>
</evidence>
<dbReference type="NCBIfam" id="TIGR01272">
    <property type="entry name" value="gluP"/>
    <property type="match status" value="1"/>
</dbReference>